<organism evidence="2">
    <name type="scientific">Rhizophora mucronata</name>
    <name type="common">Asiatic mangrove</name>
    <dbReference type="NCBI Taxonomy" id="61149"/>
    <lineage>
        <taxon>Eukaryota</taxon>
        <taxon>Viridiplantae</taxon>
        <taxon>Streptophyta</taxon>
        <taxon>Embryophyta</taxon>
        <taxon>Tracheophyta</taxon>
        <taxon>Spermatophyta</taxon>
        <taxon>Magnoliopsida</taxon>
        <taxon>eudicotyledons</taxon>
        <taxon>Gunneridae</taxon>
        <taxon>Pentapetalae</taxon>
        <taxon>rosids</taxon>
        <taxon>fabids</taxon>
        <taxon>Malpighiales</taxon>
        <taxon>Rhizophoraceae</taxon>
        <taxon>Rhizophora</taxon>
    </lineage>
</organism>
<sequence>MSWLLVEPTIFLSFCTIGRVAALLMH</sequence>
<name>A0A2P2PYU3_RHIMU</name>
<accession>A0A2P2PYU3</accession>
<proteinExistence type="predicted"/>
<keyword evidence="1" id="KW-1133">Transmembrane helix</keyword>
<feature type="transmembrane region" description="Helical" evidence="1">
    <location>
        <begin position="6"/>
        <end position="25"/>
    </location>
</feature>
<dbReference type="EMBL" id="GGEC01079433">
    <property type="protein sequence ID" value="MBX59917.1"/>
    <property type="molecule type" value="Transcribed_RNA"/>
</dbReference>
<reference evidence="2" key="1">
    <citation type="submission" date="2018-02" db="EMBL/GenBank/DDBJ databases">
        <title>Rhizophora mucronata_Transcriptome.</title>
        <authorList>
            <person name="Meera S.P."/>
            <person name="Sreeshan A."/>
            <person name="Augustine A."/>
        </authorList>
    </citation>
    <scope>NUCLEOTIDE SEQUENCE</scope>
    <source>
        <tissue evidence="2">Leaf</tissue>
    </source>
</reference>
<evidence type="ECO:0000256" key="1">
    <source>
        <dbReference type="SAM" id="Phobius"/>
    </source>
</evidence>
<protein>
    <submittedName>
        <fullName evidence="2">Uncharacterized protein</fullName>
    </submittedName>
</protein>
<keyword evidence="1" id="KW-0812">Transmembrane</keyword>
<dbReference type="AlphaFoldDB" id="A0A2P2PYU3"/>
<keyword evidence="1" id="KW-0472">Membrane</keyword>
<evidence type="ECO:0000313" key="2">
    <source>
        <dbReference type="EMBL" id="MBX59917.1"/>
    </source>
</evidence>